<dbReference type="Proteomes" id="UP000029614">
    <property type="component" value="Unassembled WGS sequence"/>
</dbReference>
<keyword evidence="12" id="KW-1185">Reference proteome</keyword>
<evidence type="ECO:0000256" key="3">
    <source>
        <dbReference type="ARBA" id="ARBA00022679"/>
    </source>
</evidence>
<comment type="caution">
    <text evidence="11">The sequence shown here is derived from an EMBL/GenBank/DDBJ whole genome shotgun (WGS) entry which is preliminary data.</text>
</comment>
<dbReference type="InterPro" id="IPR007634">
    <property type="entry name" value="RNA_pol_sigma_54_DNA-bd"/>
</dbReference>
<dbReference type="PROSITE" id="PS50044">
    <property type="entry name" value="SIGMA54_3"/>
    <property type="match status" value="1"/>
</dbReference>
<evidence type="ECO:0000313" key="11">
    <source>
        <dbReference type="EMBL" id="KGF51971.1"/>
    </source>
</evidence>
<keyword evidence="4" id="KW-0548">Nucleotidyltransferase</keyword>
<keyword evidence="6" id="KW-0731">Sigma factor</keyword>
<name>A0A096AZ06_9BACT</name>
<dbReference type="PANTHER" id="PTHR32248">
    <property type="entry name" value="RNA POLYMERASE SIGMA-54 FACTOR"/>
    <property type="match status" value="1"/>
</dbReference>
<keyword evidence="8" id="KW-0804">Transcription</keyword>
<evidence type="ECO:0000256" key="5">
    <source>
        <dbReference type="ARBA" id="ARBA00023015"/>
    </source>
</evidence>
<accession>A0A096AZ06</accession>
<dbReference type="PANTHER" id="PTHR32248:SF4">
    <property type="entry name" value="RNA POLYMERASE SIGMA-54 FACTOR"/>
    <property type="match status" value="1"/>
</dbReference>
<dbReference type="PROSITE" id="PS00718">
    <property type="entry name" value="SIGMA54_2"/>
    <property type="match status" value="1"/>
</dbReference>
<sequence length="503" mass="58086">MAQEQVQIQVQKQLQVQRLSQQQMLQVKLLEMPLTELEQSVNAELDDNPALESGNSEIDFNDTTERLDNSVDDFDIQNEREERQEALDTALERMQSDDDLPTYDGSVQRDNADYEEIVYGDTISFIDKLKEQLGERELDNEQREVVEYLIGSLDDDGLLRKSLDTISDELAIYQGIDITVPKIEECLKIIQDFDPAGIGARSLQECLLLQIDRKVENGEWKKDSKLYQNIRKIISNYFTAFTKKHWNKIKTALTLNDLQIDTIQKEIRKLNPKPGASMGETMGRNVQQITPDFIIDTEDDGKVTFSLNHGNIPELYVSPAFNDMVAAYKENKASMTRQQKEALLYAREKVEKAQGYIEAIKQRRHTLMVTMRAIIDIQQKFFQDGDEAELKPMILKDVADRTGLDISTISRVSNIKYAQTRWGTFPLRFFFTDSYTTERGEEMSTRKIKLFLKEIIEKENKTKPLSDDNLAKVLKDKGYPIARRTVAKYREQLGLPVARLRRE</sequence>
<dbReference type="EMBL" id="JRNU01000020">
    <property type="protein sequence ID" value="KGF51971.1"/>
    <property type="molecule type" value="Genomic_DNA"/>
</dbReference>
<dbReference type="GO" id="GO:0016779">
    <property type="term" value="F:nucleotidyltransferase activity"/>
    <property type="evidence" value="ECO:0007669"/>
    <property type="project" value="UniProtKB-KW"/>
</dbReference>
<evidence type="ECO:0000256" key="2">
    <source>
        <dbReference type="ARBA" id="ARBA00022478"/>
    </source>
</evidence>
<evidence type="ECO:0000256" key="7">
    <source>
        <dbReference type="ARBA" id="ARBA00023125"/>
    </source>
</evidence>
<evidence type="ECO:0000313" key="12">
    <source>
        <dbReference type="Proteomes" id="UP000029614"/>
    </source>
</evidence>
<keyword evidence="7" id="KW-0238">DNA-binding</keyword>
<evidence type="ECO:0000256" key="6">
    <source>
        <dbReference type="ARBA" id="ARBA00023082"/>
    </source>
</evidence>
<evidence type="ECO:0000256" key="4">
    <source>
        <dbReference type="ARBA" id="ARBA00022695"/>
    </source>
</evidence>
<dbReference type="InterPro" id="IPR038709">
    <property type="entry name" value="RpoN_core-bd_sf"/>
</dbReference>
<organism evidence="11 12">
    <name type="scientific">Prevotella amnii DNF00058</name>
    <dbReference type="NCBI Taxonomy" id="1401066"/>
    <lineage>
        <taxon>Bacteria</taxon>
        <taxon>Pseudomonadati</taxon>
        <taxon>Bacteroidota</taxon>
        <taxon>Bacteroidia</taxon>
        <taxon>Bacteroidales</taxon>
        <taxon>Prevotellaceae</taxon>
        <taxon>Prevotella</taxon>
    </lineage>
</organism>
<dbReference type="InterPro" id="IPR007046">
    <property type="entry name" value="RNA_pol_sigma_54_core-bd"/>
</dbReference>
<evidence type="ECO:0000256" key="1">
    <source>
        <dbReference type="ARBA" id="ARBA00008798"/>
    </source>
</evidence>
<dbReference type="AlphaFoldDB" id="A0A096AZ06"/>
<feature type="domain" description="RNA polymerase sigma factor 54 core-binding" evidence="10">
    <location>
        <begin position="122"/>
        <end position="319"/>
    </location>
</feature>
<keyword evidence="2" id="KW-0240">DNA-directed RNA polymerase</keyword>
<dbReference type="Pfam" id="PF04963">
    <property type="entry name" value="Sigma54_CBD"/>
    <property type="match status" value="1"/>
</dbReference>
<keyword evidence="3" id="KW-0808">Transferase</keyword>
<protein>
    <submittedName>
        <fullName evidence="11">RNA polymerase sigma54 factor</fullName>
    </submittedName>
</protein>
<dbReference type="RefSeq" id="WP_036855456.1">
    <property type="nucleotide sequence ID" value="NZ_JRNU01000020.1"/>
</dbReference>
<dbReference type="GO" id="GO:0016987">
    <property type="term" value="F:sigma factor activity"/>
    <property type="evidence" value="ECO:0007669"/>
    <property type="project" value="UniProtKB-KW"/>
</dbReference>
<evidence type="ECO:0000259" key="10">
    <source>
        <dbReference type="Pfam" id="PF04963"/>
    </source>
</evidence>
<reference evidence="11 12" key="1">
    <citation type="submission" date="2014-07" db="EMBL/GenBank/DDBJ databases">
        <authorList>
            <person name="McCorrison J."/>
            <person name="Sanka R."/>
            <person name="Torralba M."/>
            <person name="Gillis M."/>
            <person name="Haft D.H."/>
            <person name="Methe B."/>
            <person name="Sutton G."/>
            <person name="Nelson K.E."/>
        </authorList>
    </citation>
    <scope>NUCLEOTIDE SEQUENCE [LARGE SCALE GENOMIC DNA]</scope>
    <source>
        <strain evidence="11 12">DNF00058</strain>
    </source>
</reference>
<dbReference type="OrthoDB" id="9814402at2"/>
<dbReference type="Gene3D" id="1.10.10.1330">
    <property type="entry name" value="RNA polymerase sigma-54 factor, core-binding domain"/>
    <property type="match status" value="1"/>
</dbReference>
<dbReference type="Gene3D" id="1.10.10.60">
    <property type="entry name" value="Homeodomain-like"/>
    <property type="match status" value="1"/>
</dbReference>
<keyword evidence="5" id="KW-0805">Transcription regulation</keyword>
<dbReference type="GO" id="GO:0006352">
    <property type="term" value="P:DNA-templated transcription initiation"/>
    <property type="evidence" value="ECO:0007669"/>
    <property type="project" value="InterPro"/>
</dbReference>
<comment type="similarity">
    <text evidence="1">Belongs to the sigma-54 factor family.</text>
</comment>
<evidence type="ECO:0000259" key="9">
    <source>
        <dbReference type="Pfam" id="PF04552"/>
    </source>
</evidence>
<dbReference type="GO" id="GO:0000428">
    <property type="term" value="C:DNA-directed RNA polymerase complex"/>
    <property type="evidence" value="ECO:0007669"/>
    <property type="project" value="UniProtKB-KW"/>
</dbReference>
<feature type="domain" description="RNA polymerase sigma factor 54 DNA-binding" evidence="9">
    <location>
        <begin position="345"/>
        <end position="502"/>
    </location>
</feature>
<dbReference type="GO" id="GO:0003677">
    <property type="term" value="F:DNA binding"/>
    <property type="evidence" value="ECO:0007669"/>
    <property type="project" value="UniProtKB-KW"/>
</dbReference>
<dbReference type="GO" id="GO:0001216">
    <property type="term" value="F:DNA-binding transcription activator activity"/>
    <property type="evidence" value="ECO:0007669"/>
    <property type="project" value="InterPro"/>
</dbReference>
<evidence type="ECO:0000256" key="8">
    <source>
        <dbReference type="ARBA" id="ARBA00023163"/>
    </source>
</evidence>
<dbReference type="PIRSF" id="PIRSF000774">
    <property type="entry name" value="RpoN"/>
    <property type="match status" value="1"/>
</dbReference>
<gene>
    <name evidence="11" type="ORF">HMPREF9302_05515</name>
</gene>
<dbReference type="InterPro" id="IPR000394">
    <property type="entry name" value="RNA_pol_sigma_54"/>
</dbReference>
<dbReference type="NCBIfam" id="TIGR02395">
    <property type="entry name" value="rpoN_sigma"/>
    <property type="match status" value="1"/>
</dbReference>
<proteinExistence type="inferred from homology"/>
<dbReference type="PRINTS" id="PR00045">
    <property type="entry name" value="SIGMA54FCT"/>
</dbReference>
<dbReference type="Pfam" id="PF04552">
    <property type="entry name" value="Sigma54_DBD"/>
    <property type="match status" value="1"/>
</dbReference>
<dbReference type="Pfam" id="PF00309">
    <property type="entry name" value="Sigma54_AID"/>
    <property type="match status" value="1"/>
</dbReference>